<gene>
    <name evidence="3" type="ORF">SPRI_3954</name>
</gene>
<dbReference type="InterPro" id="IPR013517">
    <property type="entry name" value="FG-GAP"/>
</dbReference>
<dbReference type="STRING" id="38300.SPRI_3954"/>
<dbReference type="EMBL" id="CP011340">
    <property type="protein sequence ID" value="ALC22260.1"/>
    <property type="molecule type" value="Genomic_DNA"/>
</dbReference>
<dbReference type="AlphaFoldDB" id="A0A0M4DGX3"/>
<dbReference type="PATRIC" id="fig|38300.4.peg.4151"/>
<dbReference type="PANTHER" id="PTHR44103">
    <property type="entry name" value="PROPROTEIN CONVERTASE P"/>
    <property type="match status" value="1"/>
</dbReference>
<dbReference type="Proteomes" id="UP000060513">
    <property type="component" value="Chromosome"/>
</dbReference>
<reference evidence="3 4" key="1">
    <citation type="submission" date="2015-08" db="EMBL/GenBank/DDBJ databases">
        <title>Genome sequence of the pristinamycin over-producing bacterium Streptomyces pristinaespiralis HCCB10218.</title>
        <authorList>
            <person name="Tian J."/>
            <person name="Yang J."/>
            <person name="Li L."/>
            <person name="Ruan L."/>
            <person name="Wei W."/>
            <person name="Zheng G."/>
            <person name="Wei Z."/>
            <person name="Yang S."/>
            <person name="Ge M."/>
            <person name="Jiang W."/>
            <person name="Lu Y."/>
        </authorList>
    </citation>
    <scope>NUCLEOTIDE SEQUENCE [LARGE SCALE GENOMIC DNA]</scope>
    <source>
        <strain evidence="3 4">HCCB 10218</strain>
    </source>
</reference>
<dbReference type="Gene3D" id="2.115.10.10">
    <property type="entry name" value="Tachylectin 2"/>
    <property type="match status" value="1"/>
</dbReference>
<organism evidence="3">
    <name type="scientific">Streptomyces pristinaespiralis</name>
    <dbReference type="NCBI Taxonomy" id="38300"/>
    <lineage>
        <taxon>Bacteria</taxon>
        <taxon>Bacillati</taxon>
        <taxon>Actinomycetota</taxon>
        <taxon>Actinomycetes</taxon>
        <taxon>Kitasatosporales</taxon>
        <taxon>Streptomycetaceae</taxon>
        <taxon>Streptomyces</taxon>
    </lineage>
</organism>
<dbReference type="KEGG" id="spri:SPRI_3954"/>
<feature type="signal peptide" evidence="2">
    <location>
        <begin position="1"/>
        <end position="32"/>
    </location>
</feature>
<dbReference type="Gene3D" id="2.60.40.4070">
    <property type="match status" value="1"/>
</dbReference>
<keyword evidence="1 2" id="KW-0732">Signal</keyword>
<protein>
    <submittedName>
        <fullName evidence="3">FG-GAP repeat protein</fullName>
    </submittedName>
</protein>
<accession>A0A0M4DGX3</accession>
<evidence type="ECO:0000313" key="4">
    <source>
        <dbReference type="Proteomes" id="UP000060513"/>
    </source>
</evidence>
<evidence type="ECO:0000256" key="1">
    <source>
        <dbReference type="ARBA" id="ARBA00022729"/>
    </source>
</evidence>
<name>A0A0M4DGX3_STRPR</name>
<dbReference type="PANTHER" id="PTHR44103:SF1">
    <property type="entry name" value="PROPROTEIN CONVERTASE P"/>
    <property type="match status" value="1"/>
</dbReference>
<dbReference type="Pfam" id="PF13517">
    <property type="entry name" value="FG-GAP_3"/>
    <property type="match status" value="1"/>
</dbReference>
<feature type="chain" id="PRO_5005792557" evidence="2">
    <location>
        <begin position="33"/>
        <end position="1025"/>
    </location>
</feature>
<evidence type="ECO:0000256" key="2">
    <source>
        <dbReference type="SAM" id="SignalP"/>
    </source>
</evidence>
<dbReference type="SUPFAM" id="SSF69318">
    <property type="entry name" value="Integrin alpha N-terminal domain"/>
    <property type="match status" value="1"/>
</dbReference>
<proteinExistence type="predicted"/>
<dbReference type="InterPro" id="IPR028994">
    <property type="entry name" value="Integrin_alpha_N"/>
</dbReference>
<evidence type="ECO:0000313" key="3">
    <source>
        <dbReference type="EMBL" id="ALC22260.1"/>
    </source>
</evidence>
<sequence length="1025" mass="106321">MPRSALVRRSIAAVAAATLVAGVGPFALTATAAEGDGVVFPAAAASQPRTVVPLVAGPTGYLRYEQGVGHFWSTYAGVSTPISVEEEGPEADGTYGAGLDGFATYLADWTPRSDSVRLVNMATDSVSYLDIPSGHRYVGAFGSTVVTFTQETATAPRAWHLLRLVNGSVQDTPVTGWPEGALPPAKAVTGGADGVLVTYEVGGVPRSGWVDLASAQVRPLPADATARPVSTVHGPTEVVEWAKDGKARFYAKGGADASGPLALTATADLPYNEGDVLLGVVGDRLIVGRASGQASSAPYRVVSVPRTGGDETTLFAHGRGQVMAAPDGGLLLVAGTAADALGVQRLRAEGDGTTAAELADVTPLTSKPRSLSFSHGRLHSLERMPDETNSYRSRTVSVTGELTAGATQEHGDFGFPLEECTDSNGCPEPMATGDGRMVVQPPYGSDLPALVVEPGGTSGRVLSDELENVRINDVSGRYAIGSGRTGTGEWVSNTAFDLDTGKRLATFEVPFDHDLYGDTLWTQGAVNGTVVGYDVRTGAVKRTVDLGTGCRAEFLKVTAHWLSWSCAGIPDRGGIYDLDKNTNLDYTEPFSQLGDGYVVQTHGREVRVTDVRGPEPVLKATYLTSDYNYESGLYAVDTAAGRVAYQENAAGDIRVADLGIPASPLARIDADVATGADLKAGAWKPRWWLSKPAGSWQLTLTSRTTGAVVRTLSGGEARGVVGPVWDGKDTAGRFVGNGAYTWALSVKPADGQGADLTAAGAVSVTGAGAVRRDLVGDDGAGDLLVMDSAGLVSLYKGTGSGGLSARIAGSGGVFPTSSVPVPFGDVNGDRCNDVLVRVGDQLRAYRPGCGRIVSASSPYTLIGTGWGQYDVLTSPGDVNGDGYQDLVARQASTGDMYFYAGTADHRLKSRVKIGTNWKTYTKITGVGDLNGDGHGDLLGIDSAGALWRYYGTASGAVTPRVKLATGWGGYTSVVGVGDISGDGKPELVGRTGDGRLYRHSATGTGTLAARVVIGTGGWQAFKGLY</sequence>